<evidence type="ECO:0000313" key="2">
    <source>
        <dbReference type="Proteomes" id="UP000559256"/>
    </source>
</evidence>
<gene>
    <name evidence="1" type="ORF">D9758_011144</name>
</gene>
<comment type="caution">
    <text evidence="1">The sequence shown here is derived from an EMBL/GenBank/DDBJ whole genome shotgun (WGS) entry which is preliminary data.</text>
</comment>
<dbReference type="EMBL" id="JAACJM010000150">
    <property type="protein sequence ID" value="KAF5343075.1"/>
    <property type="molecule type" value="Genomic_DNA"/>
</dbReference>
<name>A0A8H5FMW9_9AGAR</name>
<sequence>MHLLWNASTPFYGFELSFLKLIWRIQRNGSWSWTERVSGSRSSIILLTTNAQQPEYHAYGCFFSLRVDVYLSTEGVLL</sequence>
<evidence type="ECO:0000313" key="1">
    <source>
        <dbReference type="EMBL" id="KAF5343075.1"/>
    </source>
</evidence>
<accession>A0A8H5FMW9</accession>
<protein>
    <submittedName>
        <fullName evidence="1">Uncharacterized protein</fullName>
    </submittedName>
</protein>
<dbReference type="Proteomes" id="UP000559256">
    <property type="component" value="Unassembled WGS sequence"/>
</dbReference>
<proteinExistence type="predicted"/>
<keyword evidence="2" id="KW-1185">Reference proteome</keyword>
<dbReference type="AlphaFoldDB" id="A0A8H5FMW9"/>
<organism evidence="1 2">
    <name type="scientific">Tetrapyrgos nigripes</name>
    <dbReference type="NCBI Taxonomy" id="182062"/>
    <lineage>
        <taxon>Eukaryota</taxon>
        <taxon>Fungi</taxon>
        <taxon>Dikarya</taxon>
        <taxon>Basidiomycota</taxon>
        <taxon>Agaricomycotina</taxon>
        <taxon>Agaricomycetes</taxon>
        <taxon>Agaricomycetidae</taxon>
        <taxon>Agaricales</taxon>
        <taxon>Marasmiineae</taxon>
        <taxon>Marasmiaceae</taxon>
        <taxon>Tetrapyrgos</taxon>
    </lineage>
</organism>
<reference evidence="1 2" key="1">
    <citation type="journal article" date="2020" name="ISME J.">
        <title>Uncovering the hidden diversity of litter-decomposition mechanisms in mushroom-forming fungi.</title>
        <authorList>
            <person name="Floudas D."/>
            <person name="Bentzer J."/>
            <person name="Ahren D."/>
            <person name="Johansson T."/>
            <person name="Persson P."/>
            <person name="Tunlid A."/>
        </authorList>
    </citation>
    <scope>NUCLEOTIDE SEQUENCE [LARGE SCALE GENOMIC DNA]</scope>
    <source>
        <strain evidence="1 2">CBS 291.85</strain>
    </source>
</reference>